<gene>
    <name evidence="3" type="ORF">FH972_017466</name>
</gene>
<dbReference type="AlphaFoldDB" id="A0A5N6RMF5"/>
<feature type="compositionally biased region" description="Basic and acidic residues" evidence="1">
    <location>
        <begin position="67"/>
        <end position="79"/>
    </location>
</feature>
<evidence type="ECO:0000256" key="2">
    <source>
        <dbReference type="SAM" id="SignalP"/>
    </source>
</evidence>
<sequence>MPQARVLLAIIFSSSLLLLAASAKQSSEWKKPNTQQPETSHSALKSPPTPPLATAGVPPRPQPGEEAFQRADPEMEQEAHPLRAPMGQQALPGLPDDPFLRPLRREPILGEVRPLDGDGGGAIVGQGAQVLQSSFEHLRSGPNVRPLHAGCVEGLVADRMRAQEVFERRYISAAHPAQD</sequence>
<evidence type="ECO:0000256" key="1">
    <source>
        <dbReference type="SAM" id="MobiDB-lite"/>
    </source>
</evidence>
<dbReference type="Proteomes" id="UP000327013">
    <property type="component" value="Chromosome 7"/>
</dbReference>
<feature type="chain" id="PRO_5024449661" evidence="2">
    <location>
        <begin position="24"/>
        <end position="179"/>
    </location>
</feature>
<feature type="region of interest" description="Disordered" evidence="1">
    <location>
        <begin position="23"/>
        <end position="79"/>
    </location>
</feature>
<feature type="compositionally biased region" description="Polar residues" evidence="1">
    <location>
        <begin position="32"/>
        <end position="43"/>
    </location>
</feature>
<organism evidence="3 4">
    <name type="scientific">Carpinus fangiana</name>
    <dbReference type="NCBI Taxonomy" id="176857"/>
    <lineage>
        <taxon>Eukaryota</taxon>
        <taxon>Viridiplantae</taxon>
        <taxon>Streptophyta</taxon>
        <taxon>Embryophyta</taxon>
        <taxon>Tracheophyta</taxon>
        <taxon>Spermatophyta</taxon>
        <taxon>Magnoliopsida</taxon>
        <taxon>eudicotyledons</taxon>
        <taxon>Gunneridae</taxon>
        <taxon>Pentapetalae</taxon>
        <taxon>rosids</taxon>
        <taxon>fabids</taxon>
        <taxon>Fagales</taxon>
        <taxon>Betulaceae</taxon>
        <taxon>Carpinus</taxon>
    </lineage>
</organism>
<protein>
    <submittedName>
        <fullName evidence="3">Uncharacterized protein</fullName>
    </submittedName>
</protein>
<proteinExistence type="predicted"/>
<accession>A0A5N6RMF5</accession>
<keyword evidence="4" id="KW-1185">Reference proteome</keyword>
<reference evidence="3 4" key="1">
    <citation type="submission" date="2019-06" db="EMBL/GenBank/DDBJ databases">
        <title>A chromosomal-level reference genome of Carpinus fangiana (Coryloideae, Betulaceae).</title>
        <authorList>
            <person name="Yang X."/>
            <person name="Wang Z."/>
            <person name="Zhang L."/>
            <person name="Hao G."/>
            <person name="Liu J."/>
            <person name="Yang Y."/>
        </authorList>
    </citation>
    <scope>NUCLEOTIDE SEQUENCE [LARGE SCALE GENOMIC DNA]</scope>
    <source>
        <strain evidence="3">Cfa_2016G</strain>
        <tissue evidence="3">Leaf</tissue>
    </source>
</reference>
<keyword evidence="2" id="KW-0732">Signal</keyword>
<feature type="signal peptide" evidence="2">
    <location>
        <begin position="1"/>
        <end position="23"/>
    </location>
</feature>
<evidence type="ECO:0000313" key="3">
    <source>
        <dbReference type="EMBL" id="KAE8099486.1"/>
    </source>
</evidence>
<evidence type="ECO:0000313" key="4">
    <source>
        <dbReference type="Proteomes" id="UP000327013"/>
    </source>
</evidence>
<name>A0A5N6RMF5_9ROSI</name>
<dbReference type="EMBL" id="CM017327">
    <property type="protein sequence ID" value="KAE8099486.1"/>
    <property type="molecule type" value="Genomic_DNA"/>
</dbReference>